<feature type="region of interest" description="Disordered" evidence="1">
    <location>
        <begin position="487"/>
        <end position="543"/>
    </location>
</feature>
<feature type="compositionally biased region" description="Basic and acidic residues" evidence="1">
    <location>
        <begin position="230"/>
        <end position="239"/>
    </location>
</feature>
<accession>A0A9W4H5Z6</accession>
<feature type="compositionally biased region" description="Basic and acidic residues" evidence="1">
    <location>
        <begin position="8"/>
        <end position="22"/>
    </location>
</feature>
<feature type="compositionally biased region" description="Basic and acidic residues" evidence="1">
    <location>
        <begin position="41"/>
        <end position="53"/>
    </location>
</feature>
<feature type="region of interest" description="Disordered" evidence="1">
    <location>
        <begin position="1"/>
        <end position="275"/>
    </location>
</feature>
<reference evidence="2" key="1">
    <citation type="submission" date="2021-06" db="EMBL/GenBank/DDBJ databases">
        <authorList>
            <person name="Arsene-Ploetze F."/>
        </authorList>
    </citation>
    <scope>NUCLEOTIDE SEQUENCE</scope>
    <source>
        <strain evidence="2">SBRY1</strain>
    </source>
</reference>
<feature type="compositionally biased region" description="Pro residues" evidence="1">
    <location>
        <begin position="344"/>
        <end position="355"/>
    </location>
</feature>
<protein>
    <submittedName>
        <fullName evidence="2">Uncharacterized protein</fullName>
    </submittedName>
</protein>
<gene>
    <name evidence="2" type="ORF">SBRY_60138</name>
</gene>
<evidence type="ECO:0000313" key="3">
    <source>
        <dbReference type="Proteomes" id="UP001153328"/>
    </source>
</evidence>
<feature type="compositionally biased region" description="Low complexity" evidence="1">
    <location>
        <begin position="433"/>
        <end position="444"/>
    </location>
</feature>
<feature type="compositionally biased region" description="Low complexity" evidence="1">
    <location>
        <begin position="94"/>
        <end position="104"/>
    </location>
</feature>
<organism evidence="2 3">
    <name type="scientific">Actinacidiphila bryophytorum</name>
    <dbReference type="NCBI Taxonomy" id="1436133"/>
    <lineage>
        <taxon>Bacteria</taxon>
        <taxon>Bacillati</taxon>
        <taxon>Actinomycetota</taxon>
        <taxon>Actinomycetes</taxon>
        <taxon>Kitasatosporales</taxon>
        <taxon>Streptomycetaceae</taxon>
        <taxon>Actinacidiphila</taxon>
    </lineage>
</organism>
<feature type="compositionally biased region" description="Basic residues" evidence="1">
    <location>
        <begin position="160"/>
        <end position="186"/>
    </location>
</feature>
<sequence>MLRSPHVPAREVRCPRDRDRPPSRRPAPPGAAGSRVGGDAPVRDAGLRGDHGRRDRGHRGGGAADLLPALQVQGRGDLPRPRRHAGAGAGRPGLRGPARAPAGHRVPRHHRGAADVRAGARGVGGALPADPRGADAAGARDRLGGPLRAALHPLPAGPLRRGRAGLRRRRPAAGRGRRLRGGRRAQPRAAPLAAGGRQGRRRGAARPRLRRHQGDLRHRHRRGADTVEGCFHDPRDRLPARRGGGRRGAHRRLARADPAQHRGGAAQGLRRRGNPLTSGCPAFRAAAVARWGHRVHTEKKKWHAVSLRLARGAIRYPQSGRTACGDPSQADCPPGPDACVTRHPAPPRGSFAPPPHLRRTDDGTSIPTRPQRSRTLRHAERIAGGESYEGNPGRRPRTGQYGRGLRGAEAAGVVPRGHRAQGRGRDVRRPRNPRQGPSHLAAPGRGAGAGDRPRRGADRCHGQLGELQLRLDLDLRARVDLRLPGAVRPPVAAGPAARPAVPRDRLGPVGRRTAHRPRGEQVAARRPGRRSLPVGGVGVGRRS</sequence>
<feature type="compositionally biased region" description="Low complexity" evidence="1">
    <location>
        <begin position="144"/>
        <end position="159"/>
    </location>
</feature>
<name>A0A9W4H5Z6_9ACTN</name>
<comment type="caution">
    <text evidence="2">The sequence shown here is derived from an EMBL/GenBank/DDBJ whole genome shotgun (WGS) entry which is preliminary data.</text>
</comment>
<feature type="compositionally biased region" description="Low complexity" evidence="1">
    <location>
        <begin position="115"/>
        <end position="137"/>
    </location>
</feature>
<feature type="region of interest" description="Disordered" evidence="1">
    <location>
        <begin position="318"/>
        <end position="459"/>
    </location>
</feature>
<feature type="compositionally biased region" description="Basic residues" evidence="1">
    <location>
        <begin position="243"/>
        <end position="253"/>
    </location>
</feature>
<proteinExistence type="predicted"/>
<feature type="compositionally biased region" description="Basic residues" evidence="1">
    <location>
        <begin position="198"/>
        <end position="222"/>
    </location>
</feature>
<feature type="compositionally biased region" description="Low complexity" evidence="1">
    <location>
        <begin position="487"/>
        <end position="500"/>
    </location>
</feature>
<evidence type="ECO:0000256" key="1">
    <source>
        <dbReference type="SAM" id="MobiDB-lite"/>
    </source>
</evidence>
<dbReference type="Proteomes" id="UP001153328">
    <property type="component" value="Unassembled WGS sequence"/>
</dbReference>
<dbReference type="AlphaFoldDB" id="A0A9W4H5Z6"/>
<keyword evidence="3" id="KW-1185">Reference proteome</keyword>
<dbReference type="EMBL" id="CAJVAX010000020">
    <property type="protein sequence ID" value="CAG7653407.1"/>
    <property type="molecule type" value="Genomic_DNA"/>
</dbReference>
<evidence type="ECO:0000313" key="2">
    <source>
        <dbReference type="EMBL" id="CAG7653407.1"/>
    </source>
</evidence>